<organism evidence="2 3">
    <name type="scientific">Colocasia esculenta</name>
    <name type="common">Wild taro</name>
    <name type="synonym">Arum esculentum</name>
    <dbReference type="NCBI Taxonomy" id="4460"/>
    <lineage>
        <taxon>Eukaryota</taxon>
        <taxon>Viridiplantae</taxon>
        <taxon>Streptophyta</taxon>
        <taxon>Embryophyta</taxon>
        <taxon>Tracheophyta</taxon>
        <taxon>Spermatophyta</taxon>
        <taxon>Magnoliopsida</taxon>
        <taxon>Liliopsida</taxon>
        <taxon>Araceae</taxon>
        <taxon>Aroideae</taxon>
        <taxon>Colocasieae</taxon>
        <taxon>Colocasia</taxon>
    </lineage>
</organism>
<comment type="caution">
    <text evidence="2">The sequence shown here is derived from an EMBL/GenBank/DDBJ whole genome shotgun (WGS) entry which is preliminary data.</text>
</comment>
<accession>A0A843XU66</accession>
<keyword evidence="1" id="KW-0472">Membrane</keyword>
<proteinExistence type="predicted"/>
<feature type="transmembrane region" description="Helical" evidence="1">
    <location>
        <begin position="652"/>
        <end position="680"/>
    </location>
</feature>
<feature type="transmembrane region" description="Helical" evidence="1">
    <location>
        <begin position="687"/>
        <end position="707"/>
    </location>
</feature>
<dbReference type="Proteomes" id="UP000652761">
    <property type="component" value="Unassembled WGS sequence"/>
</dbReference>
<evidence type="ECO:0000313" key="3">
    <source>
        <dbReference type="Proteomes" id="UP000652761"/>
    </source>
</evidence>
<feature type="non-terminal residue" evidence="2">
    <location>
        <position position="1"/>
    </location>
</feature>
<feature type="transmembrane region" description="Helical" evidence="1">
    <location>
        <begin position="122"/>
        <end position="142"/>
    </location>
</feature>
<gene>
    <name evidence="2" type="ORF">Taro_055417</name>
</gene>
<sequence>RDSLSQEFVAEWSWWQFVAPCVASSVSFGFVLGLRIRVGVSRRLRESTCGVAFTGSGLWSAEPSSSLLVLVEVRLPQNCVVLVSGCCGVALWVECGFLELLVVVLVRFALRTNGALVVLMEVLLEPVYVASTVCCVLSVGHLFGLRSGDGSQNGSWRFRWRSSPSCLVFILLVAALSLCRDELSLFRLDYLWYSLPGCCRSRCGAFDRVSGRGAGQVVFLFIFRVSLLHWWDFVCPQDREVGFVSPDGSLLCLEALVAVWCVALSACGGRSSASCCALLRANMVVALLKLLVLRVFCFCGSLMESPFLLALSRSPIGGTPGVGPGLCSSFALSLGSEGARLGYPVSVWFPPEVDMLSSTSAAISASVPFSDISGCLDLPTSDVFFGFASKRVPVEQFRGLKPGRRLFLLFSFLSPSLLLAEVERLPPSYSGGLAMVESPASSWGSGGASWSEEEVGYHDTREKATGNLSHSGSDRLVIAFPSAFYFLFSIVVEDGSCPSWALPSDEERDGLIRRILNLKATPCASFYGCDRAHVAFFLRVTTGSSSPSDFGRYVAFISEGGALVIATGWRQVGRRLLTQKATHLWSHSGCLVSGYGFQLCQFLGWLPLQFSFARCSALEGLSVRQVLFQWGPASPPHCLALCWLWSHVGSGLVALAVTVFHAGYEIGFLVALACTVVGALGRHPTAVSVTCSLVPFVVAPFLLLWLVRDWLSLLSFVREAHPPTLF</sequence>
<evidence type="ECO:0000256" key="1">
    <source>
        <dbReference type="SAM" id="Phobius"/>
    </source>
</evidence>
<feature type="non-terminal residue" evidence="2">
    <location>
        <position position="726"/>
    </location>
</feature>
<keyword evidence="1" id="KW-1133">Transmembrane helix</keyword>
<feature type="transmembrane region" description="Helical" evidence="1">
    <location>
        <begin position="162"/>
        <end position="179"/>
    </location>
</feature>
<keyword evidence="3" id="KW-1185">Reference proteome</keyword>
<feature type="transmembrane region" description="Helical" evidence="1">
    <location>
        <begin position="12"/>
        <end position="32"/>
    </location>
</feature>
<dbReference type="AlphaFoldDB" id="A0A843XU66"/>
<evidence type="ECO:0000313" key="2">
    <source>
        <dbReference type="EMBL" id="MQM22367.1"/>
    </source>
</evidence>
<reference evidence="2" key="1">
    <citation type="submission" date="2017-07" db="EMBL/GenBank/DDBJ databases">
        <title>Taro Niue Genome Assembly and Annotation.</title>
        <authorList>
            <person name="Atibalentja N."/>
            <person name="Keating K."/>
            <person name="Fields C.J."/>
        </authorList>
    </citation>
    <scope>NUCLEOTIDE SEQUENCE</scope>
    <source>
        <strain evidence="2">Niue_2</strain>
        <tissue evidence="2">Leaf</tissue>
    </source>
</reference>
<keyword evidence="1" id="KW-0812">Transmembrane</keyword>
<protein>
    <recommendedName>
        <fullName evidence="4">Transmembrane protein</fullName>
    </recommendedName>
</protein>
<feature type="transmembrane region" description="Helical" evidence="1">
    <location>
        <begin position="81"/>
        <end position="110"/>
    </location>
</feature>
<dbReference type="EMBL" id="NMUH01012761">
    <property type="protein sequence ID" value="MQM22367.1"/>
    <property type="molecule type" value="Genomic_DNA"/>
</dbReference>
<name>A0A843XU66_COLES</name>
<evidence type="ECO:0008006" key="4">
    <source>
        <dbReference type="Google" id="ProtNLM"/>
    </source>
</evidence>